<gene>
    <name evidence="1" type="ORF">Glove_255g50</name>
</gene>
<protein>
    <submittedName>
        <fullName evidence="1">Uncharacterized protein</fullName>
    </submittedName>
</protein>
<dbReference type="Proteomes" id="UP000266861">
    <property type="component" value="Unassembled WGS sequence"/>
</dbReference>
<dbReference type="AlphaFoldDB" id="A0A397IDA6"/>
<dbReference type="EMBL" id="PQFF01000233">
    <property type="protein sequence ID" value="RHZ71746.1"/>
    <property type="molecule type" value="Genomic_DNA"/>
</dbReference>
<keyword evidence="2" id="KW-1185">Reference proteome</keyword>
<name>A0A397IDA6_9GLOM</name>
<proteinExistence type="predicted"/>
<dbReference type="OrthoDB" id="2390056at2759"/>
<accession>A0A397IDA6</accession>
<evidence type="ECO:0000313" key="2">
    <source>
        <dbReference type="Proteomes" id="UP000266861"/>
    </source>
</evidence>
<organism evidence="1 2">
    <name type="scientific">Diversispora epigaea</name>
    <dbReference type="NCBI Taxonomy" id="1348612"/>
    <lineage>
        <taxon>Eukaryota</taxon>
        <taxon>Fungi</taxon>
        <taxon>Fungi incertae sedis</taxon>
        <taxon>Mucoromycota</taxon>
        <taxon>Glomeromycotina</taxon>
        <taxon>Glomeromycetes</taxon>
        <taxon>Diversisporales</taxon>
        <taxon>Diversisporaceae</taxon>
        <taxon>Diversispora</taxon>
    </lineage>
</organism>
<sequence>MDDAEFFEYQSDNGTCYAQTLLITEIILPNKSPFHLALVRWYDFKSKKTPFVYDCPLLKLVEIYNFIEIEAIEEIVHIVPRFDTKDEYFVVNQSYFEGHRSSKNINILRATNKFQNRPWFSNIAIAMDDAEFFEYQSDNGTCYAQTLLITEIILPNKSPFHLALVRWYDFKSKKTPFVYDCPLLKLVEIYNFIEIEAIEEIVHIVPRFDTKDEYFVNKFIF</sequence>
<comment type="caution">
    <text evidence="1">The sequence shown here is derived from an EMBL/GenBank/DDBJ whole genome shotgun (WGS) entry which is preliminary data.</text>
</comment>
<evidence type="ECO:0000313" key="1">
    <source>
        <dbReference type="EMBL" id="RHZ71746.1"/>
    </source>
</evidence>
<reference evidence="1 2" key="1">
    <citation type="submission" date="2018-08" db="EMBL/GenBank/DDBJ databases">
        <title>Genome and evolution of the arbuscular mycorrhizal fungus Diversispora epigaea (formerly Glomus versiforme) and its bacterial endosymbionts.</title>
        <authorList>
            <person name="Sun X."/>
            <person name="Fei Z."/>
            <person name="Harrison M."/>
        </authorList>
    </citation>
    <scope>NUCLEOTIDE SEQUENCE [LARGE SCALE GENOMIC DNA]</scope>
    <source>
        <strain evidence="1 2">IT104</strain>
    </source>
</reference>